<dbReference type="PANTHER" id="PTHR21659">
    <property type="entry name" value="HYDROPHOBIC PROTEIN RCI2 LOW TEMPERATURE AND SALT RESPONSIVE PROTEIN LTI6 -RELATED"/>
    <property type="match status" value="1"/>
</dbReference>
<keyword evidence="5 7" id="KW-0472">Membrane</keyword>
<dbReference type="Proteomes" id="UP001305647">
    <property type="component" value="Unassembled WGS sequence"/>
</dbReference>
<feature type="region of interest" description="Disordered" evidence="6">
    <location>
        <begin position="86"/>
        <end position="169"/>
    </location>
</feature>
<feature type="transmembrane region" description="Helical" evidence="7">
    <location>
        <begin position="34"/>
        <end position="53"/>
    </location>
</feature>
<dbReference type="EMBL" id="MU863709">
    <property type="protein sequence ID" value="KAK4096530.1"/>
    <property type="molecule type" value="Genomic_DNA"/>
</dbReference>
<evidence type="ECO:0000313" key="9">
    <source>
        <dbReference type="Proteomes" id="UP001305647"/>
    </source>
</evidence>
<name>A0AAN6PUY0_9PEZI</name>
<dbReference type="InterPro" id="IPR000612">
    <property type="entry name" value="PMP3"/>
</dbReference>
<protein>
    <recommendedName>
        <fullName evidence="10">Stress response RCI peptide</fullName>
    </recommendedName>
</protein>
<dbReference type="PANTHER" id="PTHR21659:SF57">
    <property type="entry name" value="PLASMA MEMBRANE PROTEOLIPID 31"/>
    <property type="match status" value="1"/>
</dbReference>
<comment type="caution">
    <text evidence="8">The sequence shown here is derived from an EMBL/GenBank/DDBJ whole genome shotgun (WGS) entry which is preliminary data.</text>
</comment>
<evidence type="ECO:0000313" key="8">
    <source>
        <dbReference type="EMBL" id="KAK4096530.1"/>
    </source>
</evidence>
<comment type="similarity">
    <text evidence="2">Belongs to the UPF0057 (PMP3) family.</text>
</comment>
<reference evidence="8" key="1">
    <citation type="journal article" date="2023" name="Mol. Phylogenet. Evol.">
        <title>Genome-scale phylogeny and comparative genomics of the fungal order Sordariales.</title>
        <authorList>
            <person name="Hensen N."/>
            <person name="Bonometti L."/>
            <person name="Westerberg I."/>
            <person name="Brannstrom I.O."/>
            <person name="Guillou S."/>
            <person name="Cros-Aarteil S."/>
            <person name="Calhoun S."/>
            <person name="Haridas S."/>
            <person name="Kuo A."/>
            <person name="Mondo S."/>
            <person name="Pangilinan J."/>
            <person name="Riley R."/>
            <person name="LaButti K."/>
            <person name="Andreopoulos B."/>
            <person name="Lipzen A."/>
            <person name="Chen C."/>
            <person name="Yan M."/>
            <person name="Daum C."/>
            <person name="Ng V."/>
            <person name="Clum A."/>
            <person name="Steindorff A."/>
            <person name="Ohm R.A."/>
            <person name="Martin F."/>
            <person name="Silar P."/>
            <person name="Natvig D.O."/>
            <person name="Lalanne C."/>
            <person name="Gautier V."/>
            <person name="Ament-Velasquez S.L."/>
            <person name="Kruys A."/>
            <person name="Hutchinson M.I."/>
            <person name="Powell A.J."/>
            <person name="Barry K."/>
            <person name="Miller A.N."/>
            <person name="Grigoriev I.V."/>
            <person name="Debuchy R."/>
            <person name="Gladieux P."/>
            <person name="Hiltunen Thoren M."/>
            <person name="Johannesson H."/>
        </authorList>
    </citation>
    <scope>NUCLEOTIDE SEQUENCE</scope>
    <source>
        <strain evidence="8">CBS 757.83</strain>
    </source>
</reference>
<evidence type="ECO:0000256" key="6">
    <source>
        <dbReference type="SAM" id="MobiDB-lite"/>
    </source>
</evidence>
<keyword evidence="3 7" id="KW-0812">Transmembrane</keyword>
<feature type="compositionally biased region" description="Low complexity" evidence="6">
    <location>
        <begin position="88"/>
        <end position="108"/>
    </location>
</feature>
<organism evidence="8 9">
    <name type="scientific">Parathielavia hyrcaniae</name>
    <dbReference type="NCBI Taxonomy" id="113614"/>
    <lineage>
        <taxon>Eukaryota</taxon>
        <taxon>Fungi</taxon>
        <taxon>Dikarya</taxon>
        <taxon>Ascomycota</taxon>
        <taxon>Pezizomycotina</taxon>
        <taxon>Sordariomycetes</taxon>
        <taxon>Sordariomycetidae</taxon>
        <taxon>Sordariales</taxon>
        <taxon>Chaetomiaceae</taxon>
        <taxon>Parathielavia</taxon>
    </lineage>
</organism>
<keyword evidence="4 7" id="KW-1133">Transmembrane helix</keyword>
<evidence type="ECO:0000256" key="2">
    <source>
        <dbReference type="ARBA" id="ARBA00009530"/>
    </source>
</evidence>
<evidence type="ECO:0000256" key="3">
    <source>
        <dbReference type="ARBA" id="ARBA00022692"/>
    </source>
</evidence>
<reference evidence="8" key="2">
    <citation type="submission" date="2023-05" db="EMBL/GenBank/DDBJ databases">
        <authorList>
            <consortium name="Lawrence Berkeley National Laboratory"/>
            <person name="Steindorff A."/>
            <person name="Hensen N."/>
            <person name="Bonometti L."/>
            <person name="Westerberg I."/>
            <person name="Brannstrom I.O."/>
            <person name="Guillou S."/>
            <person name="Cros-Aarteil S."/>
            <person name="Calhoun S."/>
            <person name="Haridas S."/>
            <person name="Kuo A."/>
            <person name="Mondo S."/>
            <person name="Pangilinan J."/>
            <person name="Riley R."/>
            <person name="Labutti K."/>
            <person name="Andreopoulos B."/>
            <person name="Lipzen A."/>
            <person name="Chen C."/>
            <person name="Yanf M."/>
            <person name="Daum C."/>
            <person name="Ng V."/>
            <person name="Clum A."/>
            <person name="Ohm R."/>
            <person name="Martin F."/>
            <person name="Silar P."/>
            <person name="Natvig D."/>
            <person name="Lalanne C."/>
            <person name="Gautier V."/>
            <person name="Ament-Velasquez S.L."/>
            <person name="Kruys A."/>
            <person name="Hutchinson M.I."/>
            <person name="Powell A.J."/>
            <person name="Barry K."/>
            <person name="Miller A.N."/>
            <person name="Grigoriev I.V."/>
            <person name="Debuchy R."/>
            <person name="Gladieux P."/>
            <person name="Thoren M.H."/>
            <person name="Johannesson H."/>
        </authorList>
    </citation>
    <scope>NUCLEOTIDE SEQUENCE</scope>
    <source>
        <strain evidence="8">CBS 757.83</strain>
    </source>
</reference>
<dbReference type="GO" id="GO:0016020">
    <property type="term" value="C:membrane"/>
    <property type="evidence" value="ECO:0007669"/>
    <property type="project" value="UniProtKB-SubCell"/>
</dbReference>
<proteinExistence type="inferred from homology"/>
<feature type="compositionally biased region" description="Low complexity" evidence="6">
    <location>
        <begin position="125"/>
        <end position="149"/>
    </location>
</feature>
<accession>A0AAN6PUY0</accession>
<comment type="subcellular location">
    <subcellularLocation>
        <location evidence="1">Membrane</location>
    </subcellularLocation>
</comment>
<evidence type="ECO:0008006" key="10">
    <source>
        <dbReference type="Google" id="ProtNLM"/>
    </source>
</evidence>
<evidence type="ECO:0000256" key="4">
    <source>
        <dbReference type="ARBA" id="ARBA00022989"/>
    </source>
</evidence>
<evidence type="ECO:0000256" key="5">
    <source>
        <dbReference type="ARBA" id="ARBA00023136"/>
    </source>
</evidence>
<dbReference type="Pfam" id="PF01679">
    <property type="entry name" value="Pmp3"/>
    <property type="match status" value="1"/>
</dbReference>
<feature type="transmembrane region" description="Helical" evidence="7">
    <location>
        <begin position="6"/>
        <end position="22"/>
    </location>
</feature>
<gene>
    <name evidence="8" type="ORF">N658DRAFT_435939</name>
</gene>
<dbReference type="AlphaFoldDB" id="A0AAN6PUY0"/>
<sequence>MCSTDIFLGVLAVLFPPLPVWVKRGICSADSIINFLLFILGYLPGLLHAWYIIATYPEPPYDYDYQNLPQDAEHGRIYVFVHNGGHGQQQPQGYQQHPHANAHPHPTASKPHGQPVNYGTAGASQQHQQQHPPQEQGTTSAAAGPSEGGAPPPSYAQVVAGDNKVQNHE</sequence>
<keyword evidence="9" id="KW-1185">Reference proteome</keyword>
<evidence type="ECO:0000256" key="1">
    <source>
        <dbReference type="ARBA" id="ARBA00004370"/>
    </source>
</evidence>
<evidence type="ECO:0000256" key="7">
    <source>
        <dbReference type="SAM" id="Phobius"/>
    </source>
</evidence>